<dbReference type="Pfam" id="PF03466">
    <property type="entry name" value="LysR_substrate"/>
    <property type="match status" value="1"/>
</dbReference>
<dbReference type="CDD" id="cd05466">
    <property type="entry name" value="PBP2_LTTR_substrate"/>
    <property type="match status" value="1"/>
</dbReference>
<keyword evidence="2" id="KW-0805">Transcription regulation</keyword>
<dbReference type="Proteomes" id="UP001596233">
    <property type="component" value="Unassembled WGS sequence"/>
</dbReference>
<feature type="domain" description="HTH lysR-type" evidence="5">
    <location>
        <begin position="1"/>
        <end position="58"/>
    </location>
</feature>
<evidence type="ECO:0000259" key="5">
    <source>
        <dbReference type="PROSITE" id="PS50931"/>
    </source>
</evidence>
<dbReference type="InterPro" id="IPR000847">
    <property type="entry name" value="LysR_HTH_N"/>
</dbReference>
<dbReference type="PRINTS" id="PR00039">
    <property type="entry name" value="HTHLYSR"/>
</dbReference>
<dbReference type="SUPFAM" id="SSF53850">
    <property type="entry name" value="Periplasmic binding protein-like II"/>
    <property type="match status" value="1"/>
</dbReference>
<evidence type="ECO:0000256" key="4">
    <source>
        <dbReference type="ARBA" id="ARBA00023163"/>
    </source>
</evidence>
<dbReference type="PANTHER" id="PTHR30346:SF28">
    <property type="entry name" value="HTH-TYPE TRANSCRIPTIONAL REGULATOR CYNR"/>
    <property type="match status" value="1"/>
</dbReference>
<dbReference type="Gene3D" id="3.40.190.290">
    <property type="match status" value="1"/>
</dbReference>
<evidence type="ECO:0000256" key="2">
    <source>
        <dbReference type="ARBA" id="ARBA00023015"/>
    </source>
</evidence>
<evidence type="ECO:0000256" key="1">
    <source>
        <dbReference type="ARBA" id="ARBA00009437"/>
    </source>
</evidence>
<keyword evidence="7" id="KW-1185">Reference proteome</keyword>
<name>A0ABW1V6Z6_9BACL</name>
<dbReference type="InterPro" id="IPR036390">
    <property type="entry name" value="WH_DNA-bd_sf"/>
</dbReference>
<evidence type="ECO:0000256" key="3">
    <source>
        <dbReference type="ARBA" id="ARBA00023125"/>
    </source>
</evidence>
<organism evidence="6 7">
    <name type="scientific">Paenibacillus septentrionalis</name>
    <dbReference type="NCBI Taxonomy" id="429342"/>
    <lineage>
        <taxon>Bacteria</taxon>
        <taxon>Bacillati</taxon>
        <taxon>Bacillota</taxon>
        <taxon>Bacilli</taxon>
        <taxon>Bacillales</taxon>
        <taxon>Paenibacillaceae</taxon>
        <taxon>Paenibacillus</taxon>
    </lineage>
</organism>
<dbReference type="PANTHER" id="PTHR30346">
    <property type="entry name" value="TRANSCRIPTIONAL DUAL REGULATOR HCAR-RELATED"/>
    <property type="match status" value="1"/>
</dbReference>
<comment type="similarity">
    <text evidence="1">Belongs to the LysR transcriptional regulatory family.</text>
</comment>
<keyword evidence="3" id="KW-0238">DNA-binding</keyword>
<dbReference type="Pfam" id="PF00126">
    <property type="entry name" value="HTH_1"/>
    <property type="match status" value="1"/>
</dbReference>
<gene>
    <name evidence="6" type="ORF">ACFP56_12820</name>
</gene>
<reference evidence="7" key="1">
    <citation type="journal article" date="2019" name="Int. J. Syst. Evol. Microbiol.">
        <title>The Global Catalogue of Microorganisms (GCM) 10K type strain sequencing project: providing services to taxonomists for standard genome sequencing and annotation.</title>
        <authorList>
            <consortium name="The Broad Institute Genomics Platform"/>
            <consortium name="The Broad Institute Genome Sequencing Center for Infectious Disease"/>
            <person name="Wu L."/>
            <person name="Ma J."/>
        </authorList>
    </citation>
    <scope>NUCLEOTIDE SEQUENCE [LARGE SCALE GENOMIC DNA]</scope>
    <source>
        <strain evidence="7">PCU 280</strain>
    </source>
</reference>
<accession>A0ABW1V6Z6</accession>
<proteinExistence type="inferred from homology"/>
<protein>
    <submittedName>
        <fullName evidence="6">LysR family transcriptional regulator</fullName>
    </submittedName>
</protein>
<dbReference type="RefSeq" id="WP_379235046.1">
    <property type="nucleotide sequence ID" value="NZ_JBHSTE010000004.1"/>
</dbReference>
<dbReference type="Gene3D" id="1.10.10.10">
    <property type="entry name" value="Winged helix-like DNA-binding domain superfamily/Winged helix DNA-binding domain"/>
    <property type="match status" value="1"/>
</dbReference>
<sequence>MELLQLRYFRTAAQLENFSKTAEQYMIPQSAVSTTIRKLEKELGCELFDRYGKKVTLNEQGKLFLKKVDIALTHIDAAVDELKYPVLKTIGIHVQSGIHFMSDLVSAFEKAYPDRKVVYYQGEPVLDHEGDFTFFQLPIDETIYSYRILMEDEIVLAAPRNSKWAQLKEIDLAALQHEKFISYDSRNQLRMLTELICEEHGFRPNIIFEANTVSALRSMVEANMGLSLVPRISWMLEVSKHVQLIPFTTRPKRHLVLAWKLPLSPDKQLFLDFASNWFAQMSGPSSK</sequence>
<dbReference type="SUPFAM" id="SSF46785">
    <property type="entry name" value="Winged helix' DNA-binding domain"/>
    <property type="match status" value="1"/>
</dbReference>
<dbReference type="EMBL" id="JBHSTE010000004">
    <property type="protein sequence ID" value="MFC6333505.1"/>
    <property type="molecule type" value="Genomic_DNA"/>
</dbReference>
<dbReference type="InterPro" id="IPR005119">
    <property type="entry name" value="LysR_subst-bd"/>
</dbReference>
<dbReference type="PROSITE" id="PS50931">
    <property type="entry name" value="HTH_LYSR"/>
    <property type="match status" value="1"/>
</dbReference>
<dbReference type="InterPro" id="IPR036388">
    <property type="entry name" value="WH-like_DNA-bd_sf"/>
</dbReference>
<comment type="caution">
    <text evidence="6">The sequence shown here is derived from an EMBL/GenBank/DDBJ whole genome shotgun (WGS) entry which is preliminary data.</text>
</comment>
<evidence type="ECO:0000313" key="6">
    <source>
        <dbReference type="EMBL" id="MFC6333505.1"/>
    </source>
</evidence>
<evidence type="ECO:0000313" key="7">
    <source>
        <dbReference type="Proteomes" id="UP001596233"/>
    </source>
</evidence>
<keyword evidence="4" id="KW-0804">Transcription</keyword>